<dbReference type="Pfam" id="PF00378">
    <property type="entry name" value="ECH_1"/>
    <property type="match status" value="2"/>
</dbReference>
<evidence type="ECO:0000313" key="5">
    <source>
        <dbReference type="Proteomes" id="UP000095751"/>
    </source>
</evidence>
<feature type="region of interest" description="Disordered" evidence="3">
    <location>
        <begin position="156"/>
        <end position="177"/>
    </location>
</feature>
<dbReference type="PANTHER" id="PTHR11941">
    <property type="entry name" value="ENOYL-COA HYDRATASE-RELATED"/>
    <property type="match status" value="1"/>
</dbReference>
<gene>
    <name evidence="4" type="primary">ECH6</name>
    <name evidence="4" type="ORF">FRACYDRAFT_193150</name>
</gene>
<dbReference type="GO" id="GO:0005739">
    <property type="term" value="C:mitochondrion"/>
    <property type="evidence" value="ECO:0007669"/>
    <property type="project" value="TreeGrafter"/>
</dbReference>
<dbReference type="OrthoDB" id="2139957at2759"/>
<feature type="compositionally biased region" description="Acidic residues" evidence="3">
    <location>
        <begin position="156"/>
        <end position="171"/>
    </location>
</feature>
<organism evidence="4 5">
    <name type="scientific">Fragilariopsis cylindrus CCMP1102</name>
    <dbReference type="NCBI Taxonomy" id="635003"/>
    <lineage>
        <taxon>Eukaryota</taxon>
        <taxon>Sar</taxon>
        <taxon>Stramenopiles</taxon>
        <taxon>Ochrophyta</taxon>
        <taxon>Bacillariophyta</taxon>
        <taxon>Bacillariophyceae</taxon>
        <taxon>Bacillariophycidae</taxon>
        <taxon>Bacillariales</taxon>
        <taxon>Bacillariaceae</taxon>
        <taxon>Fragilariopsis</taxon>
    </lineage>
</organism>
<accession>A0A1E7F011</accession>
<reference evidence="4 5" key="1">
    <citation type="submission" date="2016-09" db="EMBL/GenBank/DDBJ databases">
        <title>Extensive genetic diversity and differential bi-allelic expression allows diatom success in the polar Southern Ocean.</title>
        <authorList>
            <consortium name="DOE Joint Genome Institute"/>
            <person name="Mock T."/>
            <person name="Otillar R.P."/>
            <person name="Strauss J."/>
            <person name="Dupont C."/>
            <person name="Frickenhaus S."/>
            <person name="Maumus F."/>
            <person name="Mcmullan M."/>
            <person name="Sanges R."/>
            <person name="Schmutz J."/>
            <person name="Toseland A."/>
            <person name="Valas R."/>
            <person name="Veluchamy A."/>
            <person name="Ward B.J."/>
            <person name="Allen A."/>
            <person name="Barry K."/>
            <person name="Falciatore A."/>
            <person name="Ferrante M."/>
            <person name="Fortunato A.E."/>
            <person name="Gloeckner G."/>
            <person name="Gruber A."/>
            <person name="Hipkin R."/>
            <person name="Janech M."/>
            <person name="Kroth P."/>
            <person name="Leese F."/>
            <person name="Lindquist E."/>
            <person name="Lyon B.R."/>
            <person name="Martin J."/>
            <person name="Mayer C."/>
            <person name="Parker M."/>
            <person name="Quesneville H."/>
            <person name="Raymond J."/>
            <person name="Uhlig C."/>
            <person name="Valentin K.U."/>
            <person name="Worden A.Z."/>
            <person name="Armbrust E.V."/>
            <person name="Bowler C."/>
            <person name="Green B."/>
            <person name="Moulton V."/>
            <person name="Van Oosterhout C."/>
            <person name="Grigoriev I."/>
        </authorList>
    </citation>
    <scope>NUCLEOTIDE SEQUENCE [LARGE SCALE GENOMIC DNA]</scope>
    <source>
        <strain evidence="4 5">CCMP1102</strain>
    </source>
</reference>
<name>A0A1E7F011_9STRA</name>
<dbReference type="SUPFAM" id="SSF52096">
    <property type="entry name" value="ClpP/crotonase"/>
    <property type="match status" value="1"/>
</dbReference>
<comment type="similarity">
    <text evidence="1 2">Belongs to the enoyl-CoA hydratase/isomerase family.</text>
</comment>
<dbReference type="InterPro" id="IPR001753">
    <property type="entry name" value="Enoyl-CoA_hydra/iso"/>
</dbReference>
<dbReference type="AlphaFoldDB" id="A0A1E7F011"/>
<dbReference type="KEGG" id="fcy:FRACYDRAFT_193150"/>
<dbReference type="Gene3D" id="3.90.226.10">
    <property type="entry name" value="2-enoyl-CoA Hydratase, Chain A, domain 1"/>
    <property type="match status" value="1"/>
</dbReference>
<dbReference type="InterPro" id="IPR018376">
    <property type="entry name" value="Enoyl-CoA_hyd/isom_CS"/>
</dbReference>
<proteinExistence type="inferred from homology"/>
<dbReference type="PANTHER" id="PTHR11941:SF173">
    <property type="entry name" value="3-HYDROXYBUTYRYL-COA DEHYDRATASE-LIKE PROTEIN, MITOCHONDRIAL"/>
    <property type="match status" value="1"/>
</dbReference>
<evidence type="ECO:0000256" key="3">
    <source>
        <dbReference type="SAM" id="MobiDB-lite"/>
    </source>
</evidence>
<sequence>MSTSTSTSTSTTPLVSWSVDESKKIGTITLNSPKTLNALTIEMGKEFETLITKLQDDLTSTSDDDNNPNKDISAIVLCGSGDKAFSSGGDMQWLRGLKNNSVHANVDIMMNFYNSFLCIRTKNLPVPIIAAIQGPAMGAGACLALACDLRIASDTDTDADTDTDTDADADADSSTRTRTRTRPVLGFPFTKLGIPSGMGSIHLLQNVNKLSQSQVSEILLLGKSLSGEEAYKLGLINKLVPHTQNVKDEAYNMALDISTNHHPVAIRSMIRSIRLNVDENKLIDSLYKDAHAQAMCYARNDWGEGLHKAPPHFDNYHSK</sequence>
<dbReference type="CDD" id="cd06558">
    <property type="entry name" value="crotonase-like"/>
    <property type="match status" value="1"/>
</dbReference>
<dbReference type="EMBL" id="KV784369">
    <property type="protein sequence ID" value="OEU11143.1"/>
    <property type="molecule type" value="Genomic_DNA"/>
</dbReference>
<dbReference type="Proteomes" id="UP000095751">
    <property type="component" value="Unassembled WGS sequence"/>
</dbReference>
<keyword evidence="5" id="KW-1185">Reference proteome</keyword>
<dbReference type="InParanoid" id="A0A1E7F011"/>
<protein>
    <submittedName>
        <fullName evidence="4">ClpP/crotonase</fullName>
    </submittedName>
</protein>
<dbReference type="PROSITE" id="PS00166">
    <property type="entry name" value="ENOYL_COA_HYDRATASE"/>
    <property type="match status" value="1"/>
</dbReference>
<dbReference type="GO" id="GO:0006635">
    <property type="term" value="P:fatty acid beta-oxidation"/>
    <property type="evidence" value="ECO:0007669"/>
    <property type="project" value="TreeGrafter"/>
</dbReference>
<evidence type="ECO:0000313" key="4">
    <source>
        <dbReference type="EMBL" id="OEU11143.1"/>
    </source>
</evidence>
<evidence type="ECO:0000256" key="1">
    <source>
        <dbReference type="ARBA" id="ARBA00005254"/>
    </source>
</evidence>
<dbReference type="GO" id="GO:0003824">
    <property type="term" value="F:catalytic activity"/>
    <property type="evidence" value="ECO:0007669"/>
    <property type="project" value="InterPro"/>
</dbReference>
<evidence type="ECO:0000256" key="2">
    <source>
        <dbReference type="RuleBase" id="RU003707"/>
    </source>
</evidence>
<dbReference type="InterPro" id="IPR029045">
    <property type="entry name" value="ClpP/crotonase-like_dom_sf"/>
</dbReference>